<evidence type="ECO:0000256" key="9">
    <source>
        <dbReference type="ARBA" id="ARBA00022741"/>
    </source>
</evidence>
<dbReference type="InterPro" id="IPR022630">
    <property type="entry name" value="S-AdoMet_synt_C"/>
</dbReference>
<keyword evidence="7" id="KW-0808">Transferase</keyword>
<keyword evidence="10" id="KW-0067">ATP-binding</keyword>
<evidence type="ECO:0000256" key="4">
    <source>
        <dbReference type="ARBA" id="ARBA00009685"/>
    </source>
</evidence>
<dbReference type="Pfam" id="PF02772">
    <property type="entry name" value="S-AdoMet_synt_M"/>
    <property type="match status" value="1"/>
</dbReference>
<evidence type="ECO:0000259" key="16">
    <source>
        <dbReference type="Pfam" id="PF02772"/>
    </source>
</evidence>
<dbReference type="PIRSF" id="PIRSF000497">
    <property type="entry name" value="MAT"/>
    <property type="match status" value="1"/>
</dbReference>
<evidence type="ECO:0000256" key="3">
    <source>
        <dbReference type="ARBA" id="ARBA00005224"/>
    </source>
</evidence>
<dbReference type="Pfam" id="PF02773">
    <property type="entry name" value="S-AdoMet_synt_C"/>
    <property type="match status" value="1"/>
</dbReference>
<evidence type="ECO:0000256" key="2">
    <source>
        <dbReference type="ARBA" id="ARBA00001958"/>
    </source>
</evidence>
<dbReference type="InterPro" id="IPR022628">
    <property type="entry name" value="S-AdoMet_synt_N"/>
</dbReference>
<evidence type="ECO:0000256" key="6">
    <source>
        <dbReference type="ARBA" id="ARBA00022563"/>
    </source>
</evidence>
<organism evidence="18 19">
    <name type="scientific">Candidatus Southlakia epibionticum</name>
    <dbReference type="NCBI Taxonomy" id="3043284"/>
    <lineage>
        <taxon>Bacteria</taxon>
        <taxon>Candidatus Saccharimonadota</taxon>
        <taxon>Candidatus Saccharimonadia</taxon>
        <taxon>Candidatus Saccharimonadales</taxon>
        <taxon>Candidatus Saccharimonadaceae</taxon>
        <taxon>Candidatus Southlakia</taxon>
    </lineage>
</organism>
<comment type="subunit">
    <text evidence="13">Homotetramer.</text>
</comment>
<evidence type="ECO:0000256" key="7">
    <source>
        <dbReference type="ARBA" id="ARBA00022679"/>
    </source>
</evidence>
<dbReference type="InterPro" id="IPR022636">
    <property type="entry name" value="S-AdoMet_synthetase_sfam"/>
</dbReference>
<feature type="region of interest" description="Disordered" evidence="14">
    <location>
        <begin position="1"/>
        <end position="20"/>
    </location>
</feature>
<dbReference type="PANTHER" id="PTHR11964">
    <property type="entry name" value="S-ADENOSYLMETHIONINE SYNTHETASE"/>
    <property type="match status" value="1"/>
</dbReference>
<evidence type="ECO:0000313" key="18">
    <source>
        <dbReference type="EMBL" id="WIO46437.1"/>
    </source>
</evidence>
<dbReference type="SUPFAM" id="SSF55973">
    <property type="entry name" value="S-adenosylmethionine synthetase"/>
    <property type="match status" value="3"/>
</dbReference>
<evidence type="ECO:0000313" key="19">
    <source>
        <dbReference type="Proteomes" id="UP001177295"/>
    </source>
</evidence>
<evidence type="ECO:0000259" key="15">
    <source>
        <dbReference type="Pfam" id="PF00438"/>
    </source>
</evidence>
<comment type="cofactor">
    <cofactor evidence="2">
        <name>K(+)</name>
        <dbReference type="ChEBI" id="CHEBI:29103"/>
    </cofactor>
</comment>
<dbReference type="Pfam" id="PF00438">
    <property type="entry name" value="S-AdoMet_synt_N"/>
    <property type="match status" value="1"/>
</dbReference>
<dbReference type="EC" id="2.5.1.6" evidence="5"/>
<evidence type="ECO:0000256" key="14">
    <source>
        <dbReference type="SAM" id="MobiDB-lite"/>
    </source>
</evidence>
<keyword evidence="11 13" id="KW-0460">Magnesium</keyword>
<proteinExistence type="inferred from homology"/>
<dbReference type="EMBL" id="CP124550">
    <property type="protein sequence ID" value="WIO46437.1"/>
    <property type="molecule type" value="Genomic_DNA"/>
</dbReference>
<name>A0ABY8WWP3_9BACT</name>
<evidence type="ECO:0000256" key="8">
    <source>
        <dbReference type="ARBA" id="ARBA00022723"/>
    </source>
</evidence>
<feature type="compositionally biased region" description="Polar residues" evidence="14">
    <location>
        <begin position="1"/>
        <end position="13"/>
    </location>
</feature>
<feature type="domain" description="S-adenosylmethionine synthetase N-terminal" evidence="15">
    <location>
        <begin position="8"/>
        <end position="75"/>
    </location>
</feature>
<dbReference type="Proteomes" id="UP001177295">
    <property type="component" value="Chromosome"/>
</dbReference>
<dbReference type="PROSITE" id="PS00377">
    <property type="entry name" value="ADOMET_SYNTHASE_2"/>
    <property type="match status" value="1"/>
</dbReference>
<comment type="pathway">
    <text evidence="3">Amino-acid biosynthesis; S-adenosyl-L-methionine biosynthesis; S-adenosyl-L-methionine from L-methionine: step 1/1.</text>
</comment>
<comment type="cofactor">
    <cofactor evidence="1">
        <name>Mg(2+)</name>
        <dbReference type="ChEBI" id="CHEBI:18420"/>
    </cofactor>
</comment>
<gene>
    <name evidence="18" type="ORF">SEML1_0841</name>
</gene>
<evidence type="ECO:0000256" key="1">
    <source>
        <dbReference type="ARBA" id="ARBA00001946"/>
    </source>
</evidence>
<sequence length="351" mass="38450">MSKNQNSIRTAESVSPGHPDKLCDQISDAIVDAYLAKDPQARVAIDVAGGHGAVFVTGEVSSRVEVNIAKIVRRIAGKNSEVIERVAEQSPEIARGVNAGGAGDQGIMIGYACNETPELLPLEVVLARRLNQSLYQRWPYDGKTQVSVRGREIVAVVASFQHAPYDELEQAVKDWVRNEAVRYVGVKYFAETQTEHQMNNSVTQNIDPILHINPAGDWKIGGFDADAGLTGRKLAVDNYGPRIPLGGGAFSGKDPSKVDRSAAYMARKIAIDYLHRFHAGEVLVRLAYAIGYDQPIETTAIVDGVLRKITGYDLTPNGIIEALDLRRPIYEQTVRYGHFGQAGFSWELYEG</sequence>
<feature type="domain" description="S-adenosylmethionine synthetase central" evidence="16">
    <location>
        <begin position="101"/>
        <end position="199"/>
    </location>
</feature>
<accession>A0ABY8WWP3</accession>
<dbReference type="RefSeq" id="WP_376753965.1">
    <property type="nucleotide sequence ID" value="NZ_CP124550.1"/>
</dbReference>
<keyword evidence="19" id="KW-1185">Reference proteome</keyword>
<dbReference type="Gene3D" id="3.30.300.10">
    <property type="match status" value="3"/>
</dbReference>
<evidence type="ECO:0000256" key="10">
    <source>
        <dbReference type="ARBA" id="ARBA00022840"/>
    </source>
</evidence>
<protein>
    <recommendedName>
        <fullName evidence="5">methionine adenosyltransferase</fullName>
        <ecNumber evidence="5">2.5.1.6</ecNumber>
    </recommendedName>
</protein>
<evidence type="ECO:0000256" key="13">
    <source>
        <dbReference type="RuleBase" id="RU000542"/>
    </source>
</evidence>
<dbReference type="InterPro" id="IPR002133">
    <property type="entry name" value="S-AdoMet_synthetase"/>
</dbReference>
<evidence type="ECO:0000259" key="17">
    <source>
        <dbReference type="Pfam" id="PF02773"/>
    </source>
</evidence>
<dbReference type="PROSITE" id="PS00376">
    <property type="entry name" value="ADOMET_SYNTHASE_1"/>
    <property type="match status" value="1"/>
</dbReference>
<keyword evidence="12 13" id="KW-0630">Potassium</keyword>
<keyword evidence="9" id="KW-0547">Nucleotide-binding</keyword>
<keyword evidence="6" id="KW-0554">One-carbon metabolism</keyword>
<comment type="similarity">
    <text evidence="4">Belongs to the AdoMet synthase family.</text>
</comment>
<evidence type="ECO:0000256" key="11">
    <source>
        <dbReference type="ARBA" id="ARBA00022842"/>
    </source>
</evidence>
<dbReference type="InterPro" id="IPR022631">
    <property type="entry name" value="ADOMET_SYNTHASE_CS"/>
</dbReference>
<evidence type="ECO:0000256" key="12">
    <source>
        <dbReference type="ARBA" id="ARBA00022958"/>
    </source>
</evidence>
<comment type="subcellular location">
    <subcellularLocation>
        <location evidence="13">Cytoplasm</location>
    </subcellularLocation>
</comment>
<feature type="domain" description="S-adenosylmethionine synthetase C-terminal" evidence="17">
    <location>
        <begin position="220"/>
        <end position="347"/>
    </location>
</feature>
<reference evidence="18 19" key="1">
    <citation type="journal article" date="2023" name="Cell">
        <title>Genetic manipulation of Patescibacteria provides mechanistic insights into microbial dark matter and the epibiotic lifestyle.</title>
        <authorList>
            <person name="Wang Y."/>
            <person name="Gallagher L.A."/>
            <person name="Andrade P.A."/>
            <person name="Liu A."/>
            <person name="Humphreys I.R."/>
            <person name="Turkarslan S."/>
            <person name="Cutler K.J."/>
            <person name="Arrieta-Ortiz M.L."/>
            <person name="Li Y."/>
            <person name="Radey M.C."/>
            <person name="McLean J.S."/>
            <person name="Cong Q."/>
            <person name="Baker D."/>
            <person name="Baliga N.S."/>
            <person name="Peterson S.B."/>
            <person name="Mougous J.D."/>
        </authorList>
    </citation>
    <scope>NUCLEOTIDE SEQUENCE [LARGE SCALE GENOMIC DNA]</scope>
    <source>
        <strain evidence="18 19">ML1</strain>
    </source>
</reference>
<evidence type="ECO:0000256" key="5">
    <source>
        <dbReference type="ARBA" id="ARBA00012828"/>
    </source>
</evidence>
<dbReference type="InterPro" id="IPR022629">
    <property type="entry name" value="S-AdoMet_synt_central"/>
</dbReference>
<keyword evidence="8 13" id="KW-0479">Metal-binding</keyword>